<name>A0AAE6G6G3_MYXXA</name>
<feature type="transmembrane region" description="Helical" evidence="2">
    <location>
        <begin position="248"/>
        <end position="268"/>
    </location>
</feature>
<evidence type="ECO:0000313" key="5">
    <source>
        <dbReference type="Proteomes" id="UP000320179"/>
    </source>
</evidence>
<feature type="transmembrane region" description="Helical" evidence="2">
    <location>
        <begin position="218"/>
        <end position="236"/>
    </location>
</feature>
<feature type="transmembrane region" description="Helical" evidence="2">
    <location>
        <begin position="370"/>
        <end position="391"/>
    </location>
</feature>
<proteinExistence type="predicted"/>
<dbReference type="AlphaFoldDB" id="A0AAE6G6G3"/>
<feature type="transmembrane region" description="Helical" evidence="2">
    <location>
        <begin position="321"/>
        <end position="342"/>
    </location>
</feature>
<dbReference type="PANTHER" id="PTHR40407">
    <property type="entry name" value="MEMBRANE PROTEIN-LIKE PROTEIN"/>
    <property type="match status" value="1"/>
</dbReference>
<dbReference type="RefSeq" id="WP_140800314.1">
    <property type="nucleotide sequence ID" value="NZ_CP017172.1"/>
</dbReference>
<sequence>MTQLAQTPLPAFAAPPAASSRETVGSKGRRIVGIDALRGLVMALMIVDHVREYFYLHAQVSDPVVISTTPPSLFFTRFAAHLCAPVFVILTGVAAWLYGQRHGGRKAASSFLFKRGLFLLVLELTVINFAWTFTLLPRTYYFQVIGAIGLSMMVLSALLYLPRPVLLTFALLVIFGHNLLDPIHFEAGQPGQALWALLHDRGFIALPWGAQLKTSYPVLPWMGVIALGFAVGPWFSSQVAPAARRRRLLLASASSVGLFVLLRLINIYGEPLPWSPGATPMETAMSFVNLTKYPPSLDFLLLTLGVGAGLLALLDKAPASLTSTLAVFGAAPLFFYVVHLYLLHAMNKLALFTFGPNQGALFSLPNVGELWLMALLTTVPMWFACRAFAALKARSSSPWMSYL</sequence>
<evidence type="ECO:0000259" key="3">
    <source>
        <dbReference type="Pfam" id="PF07786"/>
    </source>
</evidence>
<dbReference type="Proteomes" id="UP000320179">
    <property type="component" value="Chromosome"/>
</dbReference>
<dbReference type="Pfam" id="PF07786">
    <property type="entry name" value="HGSNAT_cat"/>
    <property type="match status" value="1"/>
</dbReference>
<feature type="transmembrane region" description="Helical" evidence="2">
    <location>
        <begin position="166"/>
        <end position="185"/>
    </location>
</feature>
<protein>
    <recommendedName>
        <fullName evidence="3">Heparan-alpha-glucosaminide N-acetyltransferase catalytic domain-containing protein</fullName>
    </recommendedName>
</protein>
<keyword evidence="2" id="KW-0812">Transmembrane</keyword>
<evidence type="ECO:0000256" key="1">
    <source>
        <dbReference type="SAM" id="MobiDB-lite"/>
    </source>
</evidence>
<feature type="compositionally biased region" description="Low complexity" evidence="1">
    <location>
        <begin position="1"/>
        <end position="18"/>
    </location>
</feature>
<dbReference type="InterPro" id="IPR012429">
    <property type="entry name" value="HGSNAT_cat"/>
</dbReference>
<feature type="transmembrane region" description="Helical" evidence="2">
    <location>
        <begin position="78"/>
        <end position="99"/>
    </location>
</feature>
<feature type="transmembrane region" description="Helical" evidence="2">
    <location>
        <begin position="140"/>
        <end position="161"/>
    </location>
</feature>
<keyword evidence="2" id="KW-1133">Transmembrane helix</keyword>
<dbReference type="PANTHER" id="PTHR40407:SF1">
    <property type="entry name" value="HEPARAN-ALPHA-GLUCOSAMINIDE N-ACETYLTRANSFERASE CATALYTIC DOMAIN-CONTAINING PROTEIN"/>
    <property type="match status" value="1"/>
</dbReference>
<feature type="transmembrane region" description="Helical" evidence="2">
    <location>
        <begin position="296"/>
        <end position="314"/>
    </location>
</feature>
<feature type="transmembrane region" description="Helical" evidence="2">
    <location>
        <begin position="111"/>
        <end position="134"/>
    </location>
</feature>
<feature type="region of interest" description="Disordered" evidence="1">
    <location>
        <begin position="1"/>
        <end position="21"/>
    </location>
</feature>
<dbReference type="EMBL" id="CP017174">
    <property type="protein sequence ID" value="QDE71786.1"/>
    <property type="molecule type" value="Genomic_DNA"/>
</dbReference>
<keyword evidence="2" id="KW-0472">Membrane</keyword>
<organism evidence="4 5">
    <name type="scientific">Myxococcus xanthus</name>
    <dbReference type="NCBI Taxonomy" id="34"/>
    <lineage>
        <taxon>Bacteria</taxon>
        <taxon>Pseudomonadati</taxon>
        <taxon>Myxococcota</taxon>
        <taxon>Myxococcia</taxon>
        <taxon>Myxococcales</taxon>
        <taxon>Cystobacterineae</taxon>
        <taxon>Myxococcaceae</taxon>
        <taxon>Myxococcus</taxon>
    </lineage>
</organism>
<gene>
    <name evidence="4" type="ORF">BHS09_35050</name>
</gene>
<evidence type="ECO:0000313" key="4">
    <source>
        <dbReference type="EMBL" id="QDE71786.1"/>
    </source>
</evidence>
<reference evidence="4 5" key="1">
    <citation type="journal article" date="2019" name="Science">
        <title>Social genes are selection hotspots in kin groups of a soil microbe.</title>
        <authorList>
            <person name="Wielgoss S."/>
            <person name="Wolfensberger R."/>
            <person name="Sun L."/>
            <person name="Fiegna F."/>
            <person name="Velicer G.J."/>
        </authorList>
    </citation>
    <scope>NUCLEOTIDE SEQUENCE [LARGE SCALE GENOMIC DNA]</scope>
    <source>
        <strain evidence="4 5">MC3.5.9c15</strain>
    </source>
</reference>
<evidence type="ECO:0000256" key="2">
    <source>
        <dbReference type="SAM" id="Phobius"/>
    </source>
</evidence>
<accession>A0AAE6G6G3</accession>
<feature type="domain" description="Heparan-alpha-glucosaminide N-acetyltransferase catalytic" evidence="3">
    <location>
        <begin position="30"/>
        <end position="238"/>
    </location>
</feature>